<dbReference type="RefSeq" id="WP_108431378.1">
    <property type="nucleotide sequence ID" value="NZ_CP026947.1"/>
</dbReference>
<gene>
    <name evidence="3" type="ORF">DF222_09450</name>
</gene>
<dbReference type="SUPFAM" id="SSF159659">
    <property type="entry name" value="Cgl1923-like"/>
    <property type="match status" value="1"/>
</dbReference>
<evidence type="ECO:0000313" key="4">
    <source>
        <dbReference type="Proteomes" id="UP000244989"/>
    </source>
</evidence>
<feature type="compositionally biased region" description="Basic and acidic residues" evidence="2">
    <location>
        <begin position="309"/>
        <end position="320"/>
    </location>
</feature>
<dbReference type="InterPro" id="IPR038389">
    <property type="entry name" value="PSMG2_sf"/>
</dbReference>
<dbReference type="PIRSF" id="PIRSF028754">
    <property type="entry name" value="UCP028754"/>
    <property type="match status" value="1"/>
</dbReference>
<accession>A0A2U1T562</accession>
<dbReference type="AlphaFoldDB" id="A0A2U1T562"/>
<evidence type="ECO:0000256" key="1">
    <source>
        <dbReference type="SAM" id="Coils"/>
    </source>
</evidence>
<proteinExistence type="predicted"/>
<dbReference type="InterPro" id="IPR019151">
    <property type="entry name" value="Proteasome_assmbl_chaperone_2"/>
</dbReference>
<dbReference type="Gene3D" id="3.40.50.10900">
    <property type="entry name" value="PAC-like subunit"/>
    <property type="match status" value="1"/>
</dbReference>
<dbReference type="KEGG" id="cyz:C3B44_04775"/>
<feature type="compositionally biased region" description="Acidic residues" evidence="2">
    <location>
        <begin position="321"/>
        <end position="336"/>
    </location>
</feature>
<keyword evidence="1" id="KW-0175">Coiled coil</keyword>
<feature type="coiled-coil region" evidence="1">
    <location>
        <begin position="230"/>
        <end position="264"/>
    </location>
</feature>
<comment type="caution">
    <text evidence="3">The sequence shown here is derived from an EMBL/GenBank/DDBJ whole genome shotgun (WGS) entry which is preliminary data.</text>
</comment>
<reference evidence="4" key="1">
    <citation type="submission" date="2018-04" db="EMBL/GenBank/DDBJ databases">
        <authorList>
            <person name="Liu S."/>
            <person name="Wang Z."/>
            <person name="Li J."/>
        </authorList>
    </citation>
    <scope>NUCLEOTIDE SEQUENCE [LARGE SCALE GENOMIC DNA]</scope>
    <source>
        <strain evidence="4">2189</strain>
    </source>
</reference>
<dbReference type="OrthoDB" id="3733464at2"/>
<name>A0A2U1T562_9CORY</name>
<evidence type="ECO:0000313" key="3">
    <source>
        <dbReference type="EMBL" id="PWC01028.1"/>
    </source>
</evidence>
<dbReference type="EMBL" id="QEEZ01000020">
    <property type="protein sequence ID" value="PWC01028.1"/>
    <property type="molecule type" value="Genomic_DNA"/>
</dbReference>
<evidence type="ECO:0000256" key="2">
    <source>
        <dbReference type="SAM" id="MobiDB-lite"/>
    </source>
</evidence>
<organism evidence="3 4">
    <name type="scientific">Corynebacterium yudongzhengii</name>
    <dbReference type="NCBI Taxonomy" id="2080740"/>
    <lineage>
        <taxon>Bacteria</taxon>
        <taxon>Bacillati</taxon>
        <taxon>Actinomycetota</taxon>
        <taxon>Actinomycetes</taxon>
        <taxon>Mycobacteriales</taxon>
        <taxon>Corynebacteriaceae</taxon>
        <taxon>Corynebacterium</taxon>
    </lineage>
</organism>
<dbReference type="InterPro" id="IPR008492">
    <property type="entry name" value="Rv2714-like"/>
</dbReference>
<dbReference type="Gene3D" id="1.10.287.100">
    <property type="match status" value="1"/>
</dbReference>
<keyword evidence="4" id="KW-1185">Reference proteome</keyword>
<feature type="region of interest" description="Disordered" evidence="2">
    <location>
        <begin position="302"/>
        <end position="336"/>
    </location>
</feature>
<dbReference type="Pfam" id="PF09754">
    <property type="entry name" value="PAC2"/>
    <property type="match status" value="1"/>
</dbReference>
<protein>
    <submittedName>
        <fullName evidence="3">PAC2 family protein</fullName>
    </submittedName>
</protein>
<dbReference type="Proteomes" id="UP000244989">
    <property type="component" value="Unassembled WGS sequence"/>
</dbReference>
<sequence>MHDESKMYEIEYPAPAVGDDSARGPVMIVALQGFADAGHVVDASARHLKAALNTKPMVSFNNDELIDYRSRRPAVTMTNQSITNVEELNLDMRVARDNDGTPFLLLSGPEPDLRWEAFTDAVADLADKYNVSSTICLYGAPMTVPHTRPLVVSGHGNDPELVADLLKIDSQITMPGSAQLFIERELHTRGHKVAGYTAHVPHYLAQWPYPQGTYQLLTSVSRSTGLNFPLRSLEVDIERARAQLDEYMSDNQEVMQVVGALEEQYDEEIQRYREAHPNAMLPGEQAMPTGEELGAEFERFLASIDDQMDPEKGPRALGGEDKDDEERQDDDNRDDK</sequence>